<protein>
    <recommendedName>
        <fullName evidence="1">Glycoside-hydrolase family GH114 TIM-barrel domain-containing protein</fullName>
    </recommendedName>
</protein>
<dbReference type="EMBL" id="UOGA01000216">
    <property type="protein sequence ID" value="VAX22066.1"/>
    <property type="molecule type" value="Genomic_DNA"/>
</dbReference>
<sequence length="357" mass="40150">MANRVWLFYSLSIALSLCFGAGLSRAQDAGNTPLPLSQIKYWAYQIQKLDFPGEVDDLAESHYDMLVIEPTRTDWSSDSKNFDTKGMVERLKATKASDGVHRKLVIAYIDIGEAEDWRWYWKWSTEENFEGGGPLPTDWPDYIIARDPDGWTGNYPVAYWNDRWKDIVIYGRNQNSAPYGDYTSVIDEALESGFDGIYLDWVEGFENMEVIAAAAKAGKDPAVEMINFIREMKEYAQDRVPDFLIIQQNAAALIDGNSEALLGVIDAIAQEEVWYGGSSGDTWDAVEGYDIPTAPGLVAEYINWLDWYIASGTPVFNVEYALNFSSDGYSKSYAKGYVPYCTRRSLGNLTTTPPPGY</sequence>
<dbReference type="Gene3D" id="3.20.20.70">
    <property type="entry name" value="Aldolase class I"/>
    <property type="match status" value="1"/>
</dbReference>
<proteinExistence type="predicted"/>
<gene>
    <name evidence="2" type="ORF">MNBD_NITROSPINAE04-2694</name>
</gene>
<organism evidence="2">
    <name type="scientific">hydrothermal vent metagenome</name>
    <dbReference type="NCBI Taxonomy" id="652676"/>
    <lineage>
        <taxon>unclassified sequences</taxon>
        <taxon>metagenomes</taxon>
        <taxon>ecological metagenomes</taxon>
    </lineage>
</organism>
<dbReference type="InterPro" id="IPR004352">
    <property type="entry name" value="GH114_TIM-barrel"/>
</dbReference>
<dbReference type="PANTHER" id="PTHR35882:SF2">
    <property type="entry name" value="PELA"/>
    <property type="match status" value="1"/>
</dbReference>
<reference evidence="2" key="1">
    <citation type="submission" date="2018-06" db="EMBL/GenBank/DDBJ databases">
        <authorList>
            <person name="Zhirakovskaya E."/>
        </authorList>
    </citation>
    <scope>NUCLEOTIDE SEQUENCE</scope>
</reference>
<dbReference type="InterPro" id="IPR017853">
    <property type="entry name" value="GH"/>
</dbReference>
<dbReference type="SUPFAM" id="SSF51445">
    <property type="entry name" value="(Trans)glycosidases"/>
    <property type="match status" value="1"/>
</dbReference>
<feature type="domain" description="Glycoside-hydrolase family GH114 TIM-barrel" evidence="1">
    <location>
        <begin position="74"/>
        <end position="346"/>
    </location>
</feature>
<dbReference type="InterPro" id="IPR013785">
    <property type="entry name" value="Aldolase_TIM"/>
</dbReference>
<dbReference type="AlphaFoldDB" id="A0A3B1BUT2"/>
<dbReference type="PANTHER" id="PTHR35882">
    <property type="entry name" value="PELA"/>
    <property type="match status" value="1"/>
</dbReference>
<evidence type="ECO:0000313" key="2">
    <source>
        <dbReference type="EMBL" id="VAX22066.1"/>
    </source>
</evidence>
<name>A0A3B1BUT2_9ZZZZ</name>
<evidence type="ECO:0000259" key="1">
    <source>
        <dbReference type="Pfam" id="PF03537"/>
    </source>
</evidence>
<dbReference type="Pfam" id="PF03537">
    <property type="entry name" value="Glyco_hydro_114"/>
    <property type="match status" value="1"/>
</dbReference>
<accession>A0A3B1BUT2</accession>